<reference evidence="2 3" key="1">
    <citation type="submission" date="2021-05" db="EMBL/GenBank/DDBJ databases">
        <title>Genome Assembly of Synthetic Allotetraploid Brassica napus Reveals Homoeologous Exchanges between Subgenomes.</title>
        <authorList>
            <person name="Davis J.T."/>
        </authorList>
    </citation>
    <scope>NUCLEOTIDE SEQUENCE [LARGE SCALE GENOMIC DNA]</scope>
    <source>
        <strain evidence="3">cv. Da-Ae</strain>
        <tissue evidence="2">Seedling</tissue>
    </source>
</reference>
<proteinExistence type="predicted"/>
<comment type="caution">
    <text evidence="2">The sequence shown here is derived from an EMBL/GenBank/DDBJ whole genome shotgun (WGS) entry which is preliminary data.</text>
</comment>
<evidence type="ECO:0000256" key="1">
    <source>
        <dbReference type="SAM" id="MobiDB-lite"/>
    </source>
</evidence>
<accession>A0ABQ8ARH6</accession>
<feature type="compositionally biased region" description="Polar residues" evidence="1">
    <location>
        <begin position="1"/>
        <end position="27"/>
    </location>
</feature>
<evidence type="ECO:0000313" key="3">
    <source>
        <dbReference type="Proteomes" id="UP000824890"/>
    </source>
</evidence>
<gene>
    <name evidence="2" type="ORF">HID58_057492</name>
</gene>
<keyword evidence="3" id="KW-1185">Reference proteome</keyword>
<feature type="region of interest" description="Disordered" evidence="1">
    <location>
        <begin position="1"/>
        <end position="35"/>
    </location>
</feature>
<name>A0ABQ8ARH6_BRANA</name>
<sequence length="213" mass="22735">MSDYNQNDNGIKAISETSSGTSLTTPQSERRSGGFVERVSASIGRDIPTLNMEGISRFANSFGNPNLVHFPISVTSPGFSSLSPSLQSPNMFTNSSSQIIPPSPIPNDATQEMVESSGGAHGTMMISNNNLPHQPLDIDLPPQGCKKGTADIPTEASVDITSHESNADPIGAPLLPSFVLKLLLKRMIRTSAPLKVVAKTMTRTNNTTKRKTK</sequence>
<protein>
    <submittedName>
        <fullName evidence="2">Uncharacterized protein</fullName>
    </submittedName>
</protein>
<dbReference type="EMBL" id="JAGKQM010000013">
    <property type="protein sequence ID" value="KAH0895063.1"/>
    <property type="molecule type" value="Genomic_DNA"/>
</dbReference>
<organism evidence="2 3">
    <name type="scientific">Brassica napus</name>
    <name type="common">Rape</name>
    <dbReference type="NCBI Taxonomy" id="3708"/>
    <lineage>
        <taxon>Eukaryota</taxon>
        <taxon>Viridiplantae</taxon>
        <taxon>Streptophyta</taxon>
        <taxon>Embryophyta</taxon>
        <taxon>Tracheophyta</taxon>
        <taxon>Spermatophyta</taxon>
        <taxon>Magnoliopsida</taxon>
        <taxon>eudicotyledons</taxon>
        <taxon>Gunneridae</taxon>
        <taxon>Pentapetalae</taxon>
        <taxon>rosids</taxon>
        <taxon>malvids</taxon>
        <taxon>Brassicales</taxon>
        <taxon>Brassicaceae</taxon>
        <taxon>Brassiceae</taxon>
        <taxon>Brassica</taxon>
    </lineage>
</organism>
<dbReference type="Proteomes" id="UP000824890">
    <property type="component" value="Unassembled WGS sequence"/>
</dbReference>
<evidence type="ECO:0000313" key="2">
    <source>
        <dbReference type="EMBL" id="KAH0895063.1"/>
    </source>
</evidence>
<feature type="non-terminal residue" evidence="2">
    <location>
        <position position="213"/>
    </location>
</feature>